<evidence type="ECO:0000256" key="1">
    <source>
        <dbReference type="SAM" id="SignalP"/>
    </source>
</evidence>
<protein>
    <submittedName>
        <fullName evidence="2">Uncharacterized protein</fullName>
    </submittedName>
</protein>
<dbReference type="Proteomes" id="UP001301769">
    <property type="component" value="Unassembled WGS sequence"/>
</dbReference>
<reference evidence="2" key="1">
    <citation type="journal article" date="2023" name="Mol. Phylogenet. Evol.">
        <title>Genome-scale phylogeny and comparative genomics of the fungal order Sordariales.</title>
        <authorList>
            <person name="Hensen N."/>
            <person name="Bonometti L."/>
            <person name="Westerberg I."/>
            <person name="Brannstrom I.O."/>
            <person name="Guillou S."/>
            <person name="Cros-Aarteil S."/>
            <person name="Calhoun S."/>
            <person name="Haridas S."/>
            <person name="Kuo A."/>
            <person name="Mondo S."/>
            <person name="Pangilinan J."/>
            <person name="Riley R."/>
            <person name="LaButti K."/>
            <person name="Andreopoulos B."/>
            <person name="Lipzen A."/>
            <person name="Chen C."/>
            <person name="Yan M."/>
            <person name="Daum C."/>
            <person name="Ng V."/>
            <person name="Clum A."/>
            <person name="Steindorff A."/>
            <person name="Ohm R.A."/>
            <person name="Martin F."/>
            <person name="Silar P."/>
            <person name="Natvig D.O."/>
            <person name="Lalanne C."/>
            <person name="Gautier V."/>
            <person name="Ament-Velasquez S.L."/>
            <person name="Kruys A."/>
            <person name="Hutchinson M.I."/>
            <person name="Powell A.J."/>
            <person name="Barry K."/>
            <person name="Miller A.N."/>
            <person name="Grigoriev I.V."/>
            <person name="Debuchy R."/>
            <person name="Gladieux P."/>
            <person name="Hiltunen Thoren M."/>
            <person name="Johannesson H."/>
        </authorList>
    </citation>
    <scope>NUCLEOTIDE SEQUENCE</scope>
    <source>
        <strain evidence="2">PSN293</strain>
    </source>
</reference>
<dbReference type="EMBL" id="MU858225">
    <property type="protein sequence ID" value="KAK4208882.1"/>
    <property type="molecule type" value="Genomic_DNA"/>
</dbReference>
<name>A0AAN7B3R3_9PEZI</name>
<organism evidence="2 3">
    <name type="scientific">Rhypophila decipiens</name>
    <dbReference type="NCBI Taxonomy" id="261697"/>
    <lineage>
        <taxon>Eukaryota</taxon>
        <taxon>Fungi</taxon>
        <taxon>Dikarya</taxon>
        <taxon>Ascomycota</taxon>
        <taxon>Pezizomycotina</taxon>
        <taxon>Sordariomycetes</taxon>
        <taxon>Sordariomycetidae</taxon>
        <taxon>Sordariales</taxon>
        <taxon>Naviculisporaceae</taxon>
        <taxon>Rhypophila</taxon>
    </lineage>
</organism>
<keyword evidence="1" id="KW-0732">Signal</keyword>
<dbReference type="AlphaFoldDB" id="A0AAN7B3R3"/>
<reference evidence="2" key="2">
    <citation type="submission" date="2023-05" db="EMBL/GenBank/DDBJ databases">
        <authorList>
            <consortium name="Lawrence Berkeley National Laboratory"/>
            <person name="Steindorff A."/>
            <person name="Hensen N."/>
            <person name="Bonometti L."/>
            <person name="Westerberg I."/>
            <person name="Brannstrom I.O."/>
            <person name="Guillou S."/>
            <person name="Cros-Aarteil S."/>
            <person name="Calhoun S."/>
            <person name="Haridas S."/>
            <person name="Kuo A."/>
            <person name="Mondo S."/>
            <person name="Pangilinan J."/>
            <person name="Riley R."/>
            <person name="Labutti K."/>
            <person name="Andreopoulos B."/>
            <person name="Lipzen A."/>
            <person name="Chen C."/>
            <person name="Yanf M."/>
            <person name="Daum C."/>
            <person name="Ng V."/>
            <person name="Clum A."/>
            <person name="Ohm R."/>
            <person name="Martin F."/>
            <person name="Silar P."/>
            <person name="Natvig D."/>
            <person name="Lalanne C."/>
            <person name="Gautier V."/>
            <person name="Ament-Velasquez S.L."/>
            <person name="Kruys A."/>
            <person name="Hutchinson M.I."/>
            <person name="Powell A.J."/>
            <person name="Barry K."/>
            <person name="Miller A.N."/>
            <person name="Grigoriev I.V."/>
            <person name="Debuchy R."/>
            <person name="Gladieux P."/>
            <person name="Thoren M.H."/>
            <person name="Johannesson H."/>
        </authorList>
    </citation>
    <scope>NUCLEOTIDE SEQUENCE</scope>
    <source>
        <strain evidence="2">PSN293</strain>
    </source>
</reference>
<gene>
    <name evidence="2" type="ORF">QBC37DRAFT_431218</name>
</gene>
<accession>A0AAN7B3R3</accession>
<sequence>MILLHHNLLLLQLLAHHFGSPFHVLAASLPPAASNSAQQPSNRALTGDSLNSDVVLARDGEAAVNLTTTTDTSPNSHHESNLIPRNNHFLEAAGQYYSKHYIERAAVVAGFFMGVKQLGSTLGTLVAECVAAGKDEKGKEKDGGTAKCVLGVLSQSLAIAATVTGGISAYRDVQRLLEFYRQLKTQQNGGAPVDIPLHPIKVRRDDNAAPGSTGGGLEIRHVGFWNDTVSSIVDAALRKRASSTNIDSSNDGGFDDEYPGSNTQVPVFASRSPQGVNFHFAILDHATTTALLPRDNNNMTMRFGFGSGSNGLEARDANAKYFNEGGIELKVER</sequence>
<evidence type="ECO:0000313" key="2">
    <source>
        <dbReference type="EMBL" id="KAK4208882.1"/>
    </source>
</evidence>
<feature type="signal peptide" evidence="1">
    <location>
        <begin position="1"/>
        <end position="19"/>
    </location>
</feature>
<comment type="caution">
    <text evidence="2">The sequence shown here is derived from an EMBL/GenBank/DDBJ whole genome shotgun (WGS) entry which is preliminary data.</text>
</comment>
<evidence type="ECO:0000313" key="3">
    <source>
        <dbReference type="Proteomes" id="UP001301769"/>
    </source>
</evidence>
<proteinExistence type="predicted"/>
<keyword evidence="3" id="KW-1185">Reference proteome</keyword>
<feature type="chain" id="PRO_5042867882" evidence="1">
    <location>
        <begin position="20"/>
        <end position="333"/>
    </location>
</feature>